<dbReference type="Proteomes" id="UP000436006">
    <property type="component" value="Unassembled WGS sequence"/>
</dbReference>
<name>A0A7K1SKR0_9BACT</name>
<keyword evidence="2" id="KW-1185">Reference proteome</keyword>
<evidence type="ECO:0000313" key="2">
    <source>
        <dbReference type="Proteomes" id="UP000436006"/>
    </source>
</evidence>
<dbReference type="AlphaFoldDB" id="A0A7K1SKR0"/>
<comment type="caution">
    <text evidence="1">The sequence shown here is derived from an EMBL/GenBank/DDBJ whole genome shotgun (WGS) entry which is preliminary data.</text>
</comment>
<evidence type="ECO:0000313" key="1">
    <source>
        <dbReference type="EMBL" id="MVM34365.1"/>
    </source>
</evidence>
<sequence length="217" mass="25019">MFNIDYAENFRAYTPYLYRYMDKKYIDKFFEDGYLRLGSFKKFRDYPDEVRGDISEGSGALVGIEQNNYFSLLTTVPDSAYILSTSTKNSDSIGKEFGTDSRFRIKDPFSFAIEIANSLQGFIASLQGPCVYDATKSYEYNNSGLVEELLNEGISWPPSPKLALHMATANDILFFLKPSSYEYQSEYRFVWHIGEDFGPHEHIDLECKEAVKFCERL</sequence>
<accession>A0A7K1SKR0</accession>
<dbReference type="RefSeq" id="WP_157589185.1">
    <property type="nucleotide sequence ID" value="NZ_WPIN01000015.1"/>
</dbReference>
<dbReference type="EMBL" id="WPIN01000015">
    <property type="protein sequence ID" value="MVM34365.1"/>
    <property type="molecule type" value="Genomic_DNA"/>
</dbReference>
<reference evidence="1 2" key="1">
    <citation type="submission" date="2019-12" db="EMBL/GenBank/DDBJ databases">
        <title>Spirosoma sp. HMF4905 genome sequencing and assembly.</title>
        <authorList>
            <person name="Kang H."/>
            <person name="Cha I."/>
            <person name="Kim H."/>
            <person name="Joh K."/>
        </authorList>
    </citation>
    <scope>NUCLEOTIDE SEQUENCE [LARGE SCALE GENOMIC DNA]</scope>
    <source>
        <strain evidence="1 2">HMF4905</strain>
    </source>
</reference>
<organism evidence="1 2">
    <name type="scientific">Spirosoma arboris</name>
    <dbReference type="NCBI Taxonomy" id="2682092"/>
    <lineage>
        <taxon>Bacteria</taxon>
        <taxon>Pseudomonadati</taxon>
        <taxon>Bacteroidota</taxon>
        <taxon>Cytophagia</taxon>
        <taxon>Cytophagales</taxon>
        <taxon>Cytophagaceae</taxon>
        <taxon>Spirosoma</taxon>
    </lineage>
</organism>
<proteinExistence type="predicted"/>
<protein>
    <submittedName>
        <fullName evidence="1">Uncharacterized protein</fullName>
    </submittedName>
</protein>
<gene>
    <name evidence="1" type="ORF">GO755_30315</name>
</gene>